<dbReference type="PANTHER" id="PTHR42951:SF4">
    <property type="entry name" value="ACYL-COENZYME A THIOESTERASE MBLAC2"/>
    <property type="match status" value="1"/>
</dbReference>
<dbReference type="InterPro" id="IPR050855">
    <property type="entry name" value="NDM-1-like"/>
</dbReference>
<sequence>MGALRHLAGRVWIHPHDPDPARVQGCVAVIADDAGSVLVDAGNSPAVAQRVREAVVTAGLPLPRRLIYTHHHWDHVWGACAWPDVEIIGHRAGARILRAEAGRPWSEAYVRELAAGNERMIPSCTARIAAMSGLWDGFTVVAPHVEFDDVLTLPGGVEVRHVGGGHAEDSTVVVVPDSGVVLLGDCFYPPPLHLRQPDDGLDLALIHRLLADFPPSRFSWYADSHDEPKPSALLESILRAP</sequence>
<dbReference type="InterPro" id="IPR001279">
    <property type="entry name" value="Metallo-B-lactamas"/>
</dbReference>
<dbReference type="PANTHER" id="PTHR42951">
    <property type="entry name" value="METALLO-BETA-LACTAMASE DOMAIN-CONTAINING"/>
    <property type="match status" value="1"/>
</dbReference>
<dbReference type="SMART" id="SM00849">
    <property type="entry name" value="Lactamase_B"/>
    <property type="match status" value="1"/>
</dbReference>
<keyword evidence="3" id="KW-1185">Reference proteome</keyword>
<dbReference type="AlphaFoldDB" id="A0A919SCT9"/>
<dbReference type="RefSeq" id="WP_212989474.1">
    <property type="nucleotide sequence ID" value="NZ_BAABEA010000008.1"/>
</dbReference>
<evidence type="ECO:0000313" key="3">
    <source>
        <dbReference type="Proteomes" id="UP000681340"/>
    </source>
</evidence>
<gene>
    <name evidence="2" type="ORF">Aau02nite_35270</name>
</gene>
<dbReference type="InterPro" id="IPR036866">
    <property type="entry name" value="RibonucZ/Hydroxyglut_hydro"/>
</dbReference>
<feature type="domain" description="Metallo-beta-lactamase" evidence="1">
    <location>
        <begin position="25"/>
        <end position="225"/>
    </location>
</feature>
<proteinExistence type="predicted"/>
<evidence type="ECO:0000259" key="1">
    <source>
        <dbReference type="SMART" id="SM00849"/>
    </source>
</evidence>
<reference evidence="2" key="1">
    <citation type="submission" date="2021-03" db="EMBL/GenBank/DDBJ databases">
        <title>Whole genome shotgun sequence of Actinoplanes auranticolor NBRC 12245.</title>
        <authorList>
            <person name="Komaki H."/>
            <person name="Tamura T."/>
        </authorList>
    </citation>
    <scope>NUCLEOTIDE SEQUENCE</scope>
    <source>
        <strain evidence="2">NBRC 12245</strain>
    </source>
</reference>
<protein>
    <recommendedName>
        <fullName evidence="1">Metallo-beta-lactamase domain-containing protein</fullName>
    </recommendedName>
</protein>
<comment type="caution">
    <text evidence="2">The sequence shown here is derived from an EMBL/GenBank/DDBJ whole genome shotgun (WGS) entry which is preliminary data.</text>
</comment>
<dbReference type="Gene3D" id="3.60.15.10">
    <property type="entry name" value="Ribonuclease Z/Hydroxyacylglutathione hydrolase-like"/>
    <property type="match status" value="1"/>
</dbReference>
<evidence type="ECO:0000313" key="2">
    <source>
        <dbReference type="EMBL" id="GIM69231.1"/>
    </source>
</evidence>
<dbReference type="Pfam" id="PF00753">
    <property type="entry name" value="Lactamase_B"/>
    <property type="match status" value="1"/>
</dbReference>
<organism evidence="2 3">
    <name type="scientific">Actinoplanes auranticolor</name>
    <dbReference type="NCBI Taxonomy" id="47988"/>
    <lineage>
        <taxon>Bacteria</taxon>
        <taxon>Bacillati</taxon>
        <taxon>Actinomycetota</taxon>
        <taxon>Actinomycetes</taxon>
        <taxon>Micromonosporales</taxon>
        <taxon>Micromonosporaceae</taxon>
        <taxon>Actinoplanes</taxon>
    </lineage>
</organism>
<name>A0A919SCT9_9ACTN</name>
<dbReference type="SUPFAM" id="SSF56281">
    <property type="entry name" value="Metallo-hydrolase/oxidoreductase"/>
    <property type="match status" value="1"/>
</dbReference>
<accession>A0A919SCT9</accession>
<dbReference type="Proteomes" id="UP000681340">
    <property type="component" value="Unassembled WGS sequence"/>
</dbReference>
<dbReference type="EMBL" id="BOQL01000026">
    <property type="protein sequence ID" value="GIM69231.1"/>
    <property type="molecule type" value="Genomic_DNA"/>
</dbReference>